<protein>
    <submittedName>
        <fullName evidence="4">Heat shock protein beta6like</fullName>
    </submittedName>
</protein>
<dbReference type="GO" id="GO:0051082">
    <property type="term" value="F:unfolded protein binding"/>
    <property type="evidence" value="ECO:0007669"/>
    <property type="project" value="TreeGrafter"/>
</dbReference>
<dbReference type="PANTHER" id="PTHR45640:SF26">
    <property type="entry name" value="RE23625P"/>
    <property type="match status" value="1"/>
</dbReference>
<dbReference type="PRINTS" id="PR00299">
    <property type="entry name" value="ACRYSTALLIN"/>
</dbReference>
<proteinExistence type="inferred from homology"/>
<feature type="domain" description="SHSP" evidence="3">
    <location>
        <begin position="1"/>
        <end position="95"/>
    </location>
</feature>
<evidence type="ECO:0000256" key="2">
    <source>
        <dbReference type="RuleBase" id="RU003616"/>
    </source>
</evidence>
<dbReference type="GO" id="GO:0005737">
    <property type="term" value="C:cytoplasm"/>
    <property type="evidence" value="ECO:0007669"/>
    <property type="project" value="TreeGrafter"/>
</dbReference>
<dbReference type="InterPro" id="IPR002068">
    <property type="entry name" value="A-crystallin/Hsp20_dom"/>
</dbReference>
<reference evidence="5" key="1">
    <citation type="submission" date="2021-01" db="EMBL/GenBank/DDBJ databases">
        <title>Caligus Genome Assembly.</title>
        <authorList>
            <person name="Gallardo-Escarate C."/>
        </authorList>
    </citation>
    <scope>NUCLEOTIDE SEQUENCE [LARGE SCALE GENOMIC DNA]</scope>
</reference>
<dbReference type="PROSITE" id="PS01031">
    <property type="entry name" value="SHSP"/>
    <property type="match status" value="1"/>
</dbReference>
<evidence type="ECO:0000313" key="5">
    <source>
        <dbReference type="Proteomes" id="UP000595437"/>
    </source>
</evidence>
<dbReference type="PANTHER" id="PTHR45640">
    <property type="entry name" value="HEAT SHOCK PROTEIN HSP-12.2-RELATED"/>
    <property type="match status" value="1"/>
</dbReference>
<dbReference type="CDD" id="cd06526">
    <property type="entry name" value="metazoan_ACD"/>
    <property type="match status" value="1"/>
</dbReference>
<evidence type="ECO:0000256" key="1">
    <source>
        <dbReference type="PROSITE-ProRule" id="PRU00285"/>
    </source>
</evidence>
<dbReference type="Proteomes" id="UP000595437">
    <property type="component" value="Chromosome 16"/>
</dbReference>
<dbReference type="OrthoDB" id="1431247at2759"/>
<evidence type="ECO:0000259" key="3">
    <source>
        <dbReference type="PROSITE" id="PS01031"/>
    </source>
</evidence>
<accession>A0A7T8JWJ5</accession>
<gene>
    <name evidence="4" type="ORF">FKW44_021972</name>
</gene>
<dbReference type="Pfam" id="PF00011">
    <property type="entry name" value="HSP20"/>
    <property type="match status" value="1"/>
</dbReference>
<feature type="non-terminal residue" evidence="4">
    <location>
        <position position="1"/>
    </location>
</feature>
<name>A0A7T8JWJ5_CALRO</name>
<keyword evidence="4" id="KW-0346">Stress response</keyword>
<evidence type="ECO:0000313" key="4">
    <source>
        <dbReference type="EMBL" id="QQP36776.1"/>
    </source>
</evidence>
<organism evidence="4 5">
    <name type="scientific">Caligus rogercresseyi</name>
    <name type="common">Sea louse</name>
    <dbReference type="NCBI Taxonomy" id="217165"/>
    <lineage>
        <taxon>Eukaryota</taxon>
        <taxon>Metazoa</taxon>
        <taxon>Ecdysozoa</taxon>
        <taxon>Arthropoda</taxon>
        <taxon>Crustacea</taxon>
        <taxon>Multicrustacea</taxon>
        <taxon>Hexanauplia</taxon>
        <taxon>Copepoda</taxon>
        <taxon>Siphonostomatoida</taxon>
        <taxon>Caligidae</taxon>
        <taxon>Caligus</taxon>
    </lineage>
</organism>
<dbReference type="Gene3D" id="2.60.40.790">
    <property type="match status" value="1"/>
</dbReference>
<sequence length="95" mass="10657">VSYDESKFQIELNVHGFKPEDLSIKTEGDVLIIHARHESKPESGGNFKSNEFEQRFSLPSGVKPELITSKLSESGFLVVTAPREAHQPRPTTTNY</sequence>
<dbReference type="GO" id="GO:0009408">
    <property type="term" value="P:response to heat"/>
    <property type="evidence" value="ECO:0007669"/>
    <property type="project" value="TreeGrafter"/>
</dbReference>
<comment type="similarity">
    <text evidence="1 2">Belongs to the small heat shock protein (HSP20) family.</text>
</comment>
<dbReference type="GO" id="GO:0005634">
    <property type="term" value="C:nucleus"/>
    <property type="evidence" value="ECO:0007669"/>
    <property type="project" value="TreeGrafter"/>
</dbReference>
<dbReference type="InterPro" id="IPR001436">
    <property type="entry name" value="Alpha-crystallin/sHSP_animal"/>
</dbReference>
<dbReference type="AlphaFoldDB" id="A0A7T8JWJ5"/>
<dbReference type="GO" id="GO:0042026">
    <property type="term" value="P:protein refolding"/>
    <property type="evidence" value="ECO:0007669"/>
    <property type="project" value="TreeGrafter"/>
</dbReference>
<dbReference type="SUPFAM" id="SSF49764">
    <property type="entry name" value="HSP20-like chaperones"/>
    <property type="match status" value="1"/>
</dbReference>
<dbReference type="EMBL" id="CP045905">
    <property type="protein sequence ID" value="QQP36776.1"/>
    <property type="molecule type" value="Genomic_DNA"/>
</dbReference>
<dbReference type="InterPro" id="IPR008978">
    <property type="entry name" value="HSP20-like_chaperone"/>
</dbReference>
<keyword evidence="5" id="KW-1185">Reference proteome</keyword>